<dbReference type="EMBL" id="LWDF02001466">
    <property type="protein sequence ID" value="KAE8238643.1"/>
    <property type="molecule type" value="Genomic_DNA"/>
</dbReference>
<accession>A0A8T8SET1</accession>
<feature type="non-terminal residue" evidence="1">
    <location>
        <position position="1"/>
    </location>
</feature>
<gene>
    <name evidence="1" type="ORF">A4X13_0g8433</name>
</gene>
<dbReference type="Proteomes" id="UP000077521">
    <property type="component" value="Unassembled WGS sequence"/>
</dbReference>
<protein>
    <submittedName>
        <fullName evidence="1">Uncharacterized protein</fullName>
    </submittedName>
</protein>
<keyword evidence="2" id="KW-1185">Reference proteome</keyword>
<organism evidence="1 2">
    <name type="scientific">Tilletia indica</name>
    <dbReference type="NCBI Taxonomy" id="43049"/>
    <lineage>
        <taxon>Eukaryota</taxon>
        <taxon>Fungi</taxon>
        <taxon>Dikarya</taxon>
        <taxon>Basidiomycota</taxon>
        <taxon>Ustilaginomycotina</taxon>
        <taxon>Exobasidiomycetes</taxon>
        <taxon>Tilletiales</taxon>
        <taxon>Tilletiaceae</taxon>
        <taxon>Tilletia</taxon>
    </lineage>
</organism>
<dbReference type="AlphaFoldDB" id="A0A8T8SET1"/>
<evidence type="ECO:0000313" key="1">
    <source>
        <dbReference type="EMBL" id="KAE8238643.1"/>
    </source>
</evidence>
<sequence length="63" mass="5992">GGIVAETGQLGRAKGWSASPAALASGASLDGEQRRKEGSAAAAAAVLAASVAGAGGVRRIPFD</sequence>
<reference evidence="1" key="1">
    <citation type="submission" date="2016-04" db="EMBL/GenBank/DDBJ databases">
        <authorList>
            <person name="Nguyen H.D."/>
            <person name="Samba Siva P."/>
            <person name="Cullis J."/>
            <person name="Levesque C.A."/>
            <person name="Hambleton S."/>
        </authorList>
    </citation>
    <scope>NUCLEOTIDE SEQUENCE</scope>
    <source>
        <strain evidence="1">DAOMC 236416</strain>
    </source>
</reference>
<reference evidence="1" key="2">
    <citation type="journal article" date="2019" name="IMA Fungus">
        <title>Genome sequencing and comparison of five Tilletia species to identify candidate genes for the detection of regulated species infecting wheat.</title>
        <authorList>
            <person name="Nguyen H.D.T."/>
            <person name="Sultana T."/>
            <person name="Kesanakurti P."/>
            <person name="Hambleton S."/>
        </authorList>
    </citation>
    <scope>NUCLEOTIDE SEQUENCE</scope>
    <source>
        <strain evidence="1">DAOMC 236416</strain>
    </source>
</reference>
<comment type="caution">
    <text evidence="1">The sequence shown here is derived from an EMBL/GenBank/DDBJ whole genome shotgun (WGS) entry which is preliminary data.</text>
</comment>
<name>A0A8T8SET1_9BASI</name>
<evidence type="ECO:0000313" key="2">
    <source>
        <dbReference type="Proteomes" id="UP000077521"/>
    </source>
</evidence>
<proteinExistence type="predicted"/>